<feature type="domain" description="Amylopullulanase X25" evidence="6">
    <location>
        <begin position="69"/>
        <end position="160"/>
    </location>
</feature>
<evidence type="ECO:0000259" key="6">
    <source>
        <dbReference type="Pfam" id="PF22058"/>
    </source>
</evidence>
<feature type="region of interest" description="Disordered" evidence="4">
    <location>
        <begin position="670"/>
        <end position="694"/>
    </location>
</feature>
<keyword evidence="2" id="KW-0964">Secreted</keyword>
<feature type="compositionally biased region" description="Acidic residues" evidence="4">
    <location>
        <begin position="674"/>
        <end position="684"/>
    </location>
</feature>
<dbReference type="Gene3D" id="2.60.40.10">
    <property type="entry name" value="Immunoglobulins"/>
    <property type="match status" value="10"/>
</dbReference>
<dbReference type="InterPro" id="IPR041033">
    <property type="entry name" value="SpaA_PFL_dom_1"/>
</dbReference>
<keyword evidence="3" id="KW-0732">Signal</keyword>
<dbReference type="InterPro" id="IPR013783">
    <property type="entry name" value="Ig-like_fold"/>
</dbReference>
<feature type="domain" description="SpaA-like prealbumin fold" evidence="5">
    <location>
        <begin position="1198"/>
        <end position="1282"/>
    </location>
</feature>
<dbReference type="EMBL" id="CADCWE010000162">
    <property type="protein sequence ID" value="CAA9546350.1"/>
    <property type="molecule type" value="Genomic_DNA"/>
</dbReference>
<feature type="domain" description="SpaA-like prealbumin fold" evidence="5">
    <location>
        <begin position="1885"/>
        <end position="1974"/>
    </location>
</feature>
<feature type="region of interest" description="Disordered" evidence="4">
    <location>
        <begin position="331"/>
        <end position="373"/>
    </location>
</feature>
<evidence type="ECO:0000256" key="4">
    <source>
        <dbReference type="SAM" id="MobiDB-lite"/>
    </source>
</evidence>
<feature type="region of interest" description="Disordered" evidence="4">
    <location>
        <begin position="435"/>
        <end position="477"/>
    </location>
</feature>
<feature type="compositionally biased region" description="Acidic residues" evidence="4">
    <location>
        <begin position="339"/>
        <end position="349"/>
    </location>
</feature>
<feature type="domain" description="SpaA-like prealbumin fold" evidence="5">
    <location>
        <begin position="479"/>
        <end position="560"/>
    </location>
</feature>
<gene>
    <name evidence="7" type="ORF">AVDCRST_MAG73-2450</name>
</gene>
<dbReference type="InterPro" id="IPR054409">
    <property type="entry name" value="X25_BaPul-like"/>
</dbReference>
<feature type="domain" description="SpaA-like prealbumin fold" evidence="5">
    <location>
        <begin position="1598"/>
        <end position="1689"/>
    </location>
</feature>
<dbReference type="Pfam" id="PF22058">
    <property type="entry name" value="X25_BaPul_like"/>
    <property type="match status" value="1"/>
</dbReference>
<feature type="compositionally biased region" description="Low complexity" evidence="4">
    <location>
        <begin position="363"/>
        <end position="373"/>
    </location>
</feature>
<comment type="similarity">
    <text evidence="1">Belongs to the serine-aspartate repeat-containing protein (SDr) family.</text>
</comment>
<dbReference type="Pfam" id="PF17802">
    <property type="entry name" value="SpaA"/>
    <property type="match status" value="6"/>
</dbReference>
<evidence type="ECO:0000256" key="3">
    <source>
        <dbReference type="ARBA" id="ARBA00022729"/>
    </source>
</evidence>
<feature type="compositionally biased region" description="Low complexity" evidence="4">
    <location>
        <begin position="1032"/>
        <end position="1041"/>
    </location>
</feature>
<feature type="domain" description="SpaA-like prealbumin fold" evidence="5">
    <location>
        <begin position="1979"/>
        <end position="2059"/>
    </location>
</feature>
<evidence type="ECO:0000259" key="5">
    <source>
        <dbReference type="Pfam" id="PF17802"/>
    </source>
</evidence>
<organism evidence="7">
    <name type="scientific">uncultured Thermomicrobiales bacterium</name>
    <dbReference type="NCBI Taxonomy" id="1645740"/>
    <lineage>
        <taxon>Bacteria</taxon>
        <taxon>Pseudomonadati</taxon>
        <taxon>Thermomicrobiota</taxon>
        <taxon>Thermomicrobia</taxon>
        <taxon>Thermomicrobiales</taxon>
        <taxon>environmental samples</taxon>
    </lineage>
</organism>
<sequence>MRAPVGRFRFGSGRGFHLLAALFLLAGVLAPLVGASSTAAAPVVATTSRATLAQGGSTDTPPLPAPFRVGLAGTFQVALGCPADNDAACTATDLADPDNDGIWTGAFPVPPGDYTFRVVTSSDVERTLGEDGNPDGDDLDLDVPADAVSVYFAYDSHTGEIVAEPAENAVVIATDLGQTLIPAPTGTDRYELFFTSQPGVYGYQVLVDGQPLGQDQVTLDAASRVHIVVDAQGQTLVKETVPSTFLTVTRSDDAGTPLPGACFAAVDGNDLLSQACDADDGSDDGTTVLPFPNGATGTVELSESRTPDGQEAAEDQDVALGPGFFEAAAVVSVGGDPGDPGDDGGDDPTGEPSGEPTEDPADDPGLGIDPLDGLPLTVISIDAGGNPLPGACYQIVESGREACDDDDDGTVLLSVPAAGVYTIAETDAPVGFANIGSGQIEVPEGGASVNVPHQPGEDTGDGGNDDGDDGDDPSVVETGSLAVTRTDDAGTPVGGACLTLTPEDGGDPIAGCDADADGLDDGQFLFAGIPAGDYEIAETTTPDGAGTPDEADVEVEGGQTTQETLAAAAAEPETPENVEGIVAILTEDGDGNPLPGACYTITQDSGVYGPFCDGAGGFDPIADGLLEVPEVTPGEQVVEQVTPPTGYDLVEDATQRDDLESADRIEFTFVNGETGDDDGGDETETATVEPDPDALPGNLVVLAVDAADGATAVGGACFELVDEGGEVVGEAARDEDGDVPDDGRIGFFDVPSGEYTLRASRTPDNRATPDDQRVEILAGVAVEATVGFEAEVEAAEESPARLLILTEDADGNGLPGACYDLANDAGTVSYCDDEPAGGDGRIQLEGVVPGEQTVTQTSPPTGFPAPDETEQTFDLAGGADETITFVSGAAAPETGSLRIVSNGPDGNPAGGACVQLDGPNAPGEICDNGEGDADPLPGVIAIAGLEAADYTVTQTRAADGLEIAAPAPVTVAAGDDPAEVGLDAAAAAPEEPETGDVRIVQEDDEGDRVEGGCYTLTPADGSAPLGPRCDGDLAPDANGDGAPDGEADGDGDGRVEFEDAAVGDYTLGNPVAADGFAAAADRTVTVEARDRTVVEIALDAVPEAPGTLAIRTRDADGNPLPGACYDVVNGAGTFPFCDDEPNGGDGAILLTEVFPGEQTVTQTTPPTGYSLDTENPRTVSVEPGVEAELDFVNAPAAGSVQIAVTGENDAALGGACFSLTGAQTYEICDDGDDAADAATGAILLQNVGPGDYAFAETQTPADHEPAAERTVTVADGETTAFTVAHEPTPVEPETGEVEITVLDSADDGANRVPGACFGLADGIEVAAVCDDAAEDGNAEAGVVRLLKVPVGTYAVTQTRIPTGFTAAAAQDVTVVGGETSGVTVVNAPEAPATSNLVITTRGGAEDGDALGGSCFTVDGPADADQIEVCDNGAGDDDNTPGVVRVAGLLVGPYTVTQTAAPGGWDVAAAQTVDIAEDADAELLFVVQETPPQTGSAELALQAENGSAVEGICVIVTRNDAEVGRFCDNGEGDAGDAAGTILLEDLETGVYGVVAETDAEAVASGALQAQNVGQTFTVTAGQIVRVIIIIIVLPETDGDLVVTKRDERNRLLGGACFALTPAGETEPYDEVCDQDGDDDDGTTGQIGFANVPAGDYTLTETTPPPGYVAAEAQTVTVEAGRRTRLTVANQPVPATTGDLVVLKTDDTEDANAVGGACFALLQGGVVVVGPVCDEDGDVADDGRIGFFDVEAGDYTLRETRLPSADYFQAGDRIVTIVADEAIEVAVPNRLRPGRVVVEKIAAGEDDLAGACFALEELGTELCDADDGADDGTTVFDGVPAGTYTLVETQAPSGYAVADEETVEVQANRTTTIEILDVLLPPPPQVGNLTVRKTDGIGNPLAGACFALRQGASTVAGPRCDSADGVSDGTISFTGVGIGDYTLRETKKPSASYQSVADVAVTILQDQTVEVSVKNTLKPGRVLVRKVDQAGHPLPGACFNLAPDGQAAKCVDGGGEVLFENLAPGTYSLAETQAPFGYQRAADVTGIVVNPGATTVVDVVNRLAPPPPDTGSIQVIKFYCTAGSEGERTQFLDSSNPGGVTLAKTANCGKGNAAFSLVTASGEGGVGSFTTGADGAYQTTVKAGTYTLRETDPDLPGASEESVVISVGQLTTVVVINYVAPPAPAPVAINVTKYTCEAGYEGVLFADFVDNCAAQTTLTNNITVRVSGPVAAKRITGDGGQKGQTSFTKLPAGAYTLREEPPLGSTVYAFCGLDAANPTLKTVGGSIGFTLTAGQTIGCTFFNVPADVSDTTGAILVHKYVCNTDDTPPANYDYYEECDRADAGISFSLSLYSGEMQRYTPKFTGVTNADGLLRVGRLQPGRYQLKEVGGDWCHAESNSVDAKGDVVVQAGQRAEVWIFNCEETKGPPNTGTGAMAGAVPGGTATAAATTLHDAAWSPRDLAWGGFRSWMRAA</sequence>
<dbReference type="PANTHER" id="PTHR36108">
    <property type="entry name" value="COLOSSIN-B-RELATED"/>
    <property type="match status" value="1"/>
</dbReference>
<accession>A0A6J4UEP4</accession>
<evidence type="ECO:0000256" key="2">
    <source>
        <dbReference type="ARBA" id="ARBA00022525"/>
    </source>
</evidence>
<dbReference type="PANTHER" id="PTHR36108:SF13">
    <property type="entry name" value="COLOSSIN-B-RELATED"/>
    <property type="match status" value="1"/>
</dbReference>
<feature type="compositionally biased region" description="Acidic residues" evidence="4">
    <location>
        <begin position="458"/>
        <end position="474"/>
    </location>
</feature>
<evidence type="ECO:0000256" key="1">
    <source>
        <dbReference type="ARBA" id="ARBA00007257"/>
    </source>
</evidence>
<proteinExistence type="inferred from homology"/>
<feature type="region of interest" description="Disordered" evidence="4">
    <location>
        <begin position="276"/>
        <end position="313"/>
    </location>
</feature>
<reference evidence="7" key="1">
    <citation type="submission" date="2020-02" db="EMBL/GenBank/DDBJ databases">
        <authorList>
            <person name="Meier V. D."/>
        </authorList>
    </citation>
    <scope>NUCLEOTIDE SEQUENCE</scope>
    <source>
        <strain evidence="7">AVDCRST_MAG73</strain>
    </source>
</reference>
<feature type="domain" description="SpaA-like prealbumin fold" evidence="5">
    <location>
        <begin position="1793"/>
        <end position="1873"/>
    </location>
</feature>
<evidence type="ECO:0000313" key="7">
    <source>
        <dbReference type="EMBL" id="CAA9546350.1"/>
    </source>
</evidence>
<name>A0A6J4UEP4_9BACT</name>
<protein>
    <submittedName>
        <fullName evidence="7">Internalin, putative</fullName>
    </submittedName>
</protein>
<feature type="region of interest" description="Disordered" evidence="4">
    <location>
        <begin position="986"/>
        <end position="1054"/>
    </location>
</feature>